<keyword evidence="2" id="KW-1185">Reference proteome</keyword>
<gene>
    <name evidence="1" type="ORF">MCOR_9735</name>
</gene>
<evidence type="ECO:0000313" key="1">
    <source>
        <dbReference type="EMBL" id="CAC5371191.1"/>
    </source>
</evidence>
<proteinExistence type="predicted"/>
<protein>
    <submittedName>
        <fullName evidence="1">Uncharacterized protein</fullName>
    </submittedName>
</protein>
<dbReference type="OrthoDB" id="5974599at2759"/>
<evidence type="ECO:0000313" key="2">
    <source>
        <dbReference type="Proteomes" id="UP000507470"/>
    </source>
</evidence>
<dbReference type="EMBL" id="CACVKT020001750">
    <property type="protein sequence ID" value="CAC5371191.1"/>
    <property type="molecule type" value="Genomic_DNA"/>
</dbReference>
<organism evidence="1 2">
    <name type="scientific">Mytilus coruscus</name>
    <name type="common">Sea mussel</name>
    <dbReference type="NCBI Taxonomy" id="42192"/>
    <lineage>
        <taxon>Eukaryota</taxon>
        <taxon>Metazoa</taxon>
        <taxon>Spiralia</taxon>
        <taxon>Lophotrochozoa</taxon>
        <taxon>Mollusca</taxon>
        <taxon>Bivalvia</taxon>
        <taxon>Autobranchia</taxon>
        <taxon>Pteriomorphia</taxon>
        <taxon>Mytilida</taxon>
        <taxon>Mytiloidea</taxon>
        <taxon>Mytilidae</taxon>
        <taxon>Mytilinae</taxon>
        <taxon>Mytilus</taxon>
    </lineage>
</organism>
<reference evidence="1 2" key="1">
    <citation type="submission" date="2020-06" db="EMBL/GenBank/DDBJ databases">
        <authorList>
            <person name="Li R."/>
            <person name="Bekaert M."/>
        </authorList>
    </citation>
    <scope>NUCLEOTIDE SEQUENCE [LARGE SCALE GENOMIC DNA]</scope>
    <source>
        <strain evidence="2">wild</strain>
    </source>
</reference>
<dbReference type="Proteomes" id="UP000507470">
    <property type="component" value="Unassembled WGS sequence"/>
</dbReference>
<accession>A0A6J8ANA1</accession>
<sequence>MAEKHFNEFSYKTVRKSSNFLHSVWQPTQKLDIEANIYHDYYKIGNYNYVNDFSNNCWKKTSELSHEQVVCIHEDNKEKAYENNTSHFKSRVYGIDKNSFDSSFSSDSIISIPSSEMEVTDEFLDSLHIPKGKRGERITLMKKQSELFSRFLSLHIGTERIVKLRQLLLNKFVNIADTLSFEIIGSRSEGLDMTGSDTDILVVTNLTAHESGEHLNNSISTVEYDSLMDGIHPGYVILEDIASSNEMHTCLDESKKIINQFFKSKPHGPALMQSVLGADYDYVISIKSESWPKIAMEWINRNRQYGWPPQEMIYSIVQKGCHIVPVGSSRNHAEDKDWRLSFPMIDYCPRSYSYLLRSFCYFKLGDAQRCEHEYNEMKLVCDTYCGNLKTMHQTSNFILKLICDKVRHNINFDFSNKFEAARVLNQHSNEFDVTLSEIEDFLRNASELIIHSGLSSEVIDDFISDGTPTERKKEISERHEH</sequence>
<name>A0A6J8ANA1_MYTCO</name>
<dbReference type="AlphaFoldDB" id="A0A6J8ANA1"/>